<feature type="transmembrane region" description="Helical" evidence="5">
    <location>
        <begin position="350"/>
        <end position="372"/>
    </location>
</feature>
<feature type="transmembrane region" description="Helical" evidence="5">
    <location>
        <begin position="126"/>
        <end position="146"/>
    </location>
</feature>
<dbReference type="GO" id="GO:0005886">
    <property type="term" value="C:plasma membrane"/>
    <property type="evidence" value="ECO:0007669"/>
    <property type="project" value="TreeGrafter"/>
</dbReference>
<evidence type="ECO:0000256" key="5">
    <source>
        <dbReference type="SAM" id="Phobius"/>
    </source>
</evidence>
<gene>
    <name evidence="7" type="ORF">SEV965_LOCUS30539</name>
</gene>
<evidence type="ECO:0000256" key="2">
    <source>
        <dbReference type="ARBA" id="ARBA00022692"/>
    </source>
</evidence>
<comment type="caution">
    <text evidence="7">The sequence shown here is derived from an EMBL/GenBank/DDBJ whole genome shotgun (WGS) entry which is preliminary data.</text>
</comment>
<dbReference type="PANTHER" id="PTHR13800:SF12">
    <property type="entry name" value="TRANSIENT RECEPTOR POTENTIAL CATION CHANNEL SUBFAMILY M MEMBER-LIKE 2"/>
    <property type="match status" value="1"/>
</dbReference>
<evidence type="ECO:0000313" key="7">
    <source>
        <dbReference type="EMBL" id="CAF1383518.1"/>
    </source>
</evidence>
<keyword evidence="3 5" id="KW-1133">Transmembrane helix</keyword>
<evidence type="ECO:0000313" key="8">
    <source>
        <dbReference type="Proteomes" id="UP000663889"/>
    </source>
</evidence>
<feature type="transmembrane region" description="Helical" evidence="5">
    <location>
        <begin position="407"/>
        <end position="428"/>
    </location>
</feature>
<dbReference type="InterPro" id="IPR005821">
    <property type="entry name" value="Ion_trans_dom"/>
</dbReference>
<name>A0A815JT14_9BILA</name>
<evidence type="ECO:0000259" key="6">
    <source>
        <dbReference type="Pfam" id="PF00520"/>
    </source>
</evidence>
<feature type="transmembrane region" description="Helical" evidence="5">
    <location>
        <begin position="158"/>
        <end position="182"/>
    </location>
</feature>
<evidence type="ECO:0000256" key="4">
    <source>
        <dbReference type="ARBA" id="ARBA00023136"/>
    </source>
</evidence>
<feature type="transmembrane region" description="Helical" evidence="5">
    <location>
        <begin position="241"/>
        <end position="263"/>
    </location>
</feature>
<sequence length="514" mass="60332">MDNGRWAMPVENGQSPTLFQEYFENGRMYIMVMSGKYTGYYLGGHYDDGVGAWSNKSDGGYMYWLGCELVSTKEVGESLKRILEPHGINYSDRYPLEYPRRVKQMPELSQCYRRFKNFHLCLLMKYLYHFIFYVFFLLLFSYVLLFDFLPPTNTNPSIHWTEILTIIIVSFILLEEIHCFFIQDNLTIYGKLKHYFNDPFKSMTTLAFILFYLGLILRFTYADTEEKFMVARIIMAFDIEIWWLRCISFVVIIPYLGPHLVAIGKMMKDLLFFICIIGIVMIAYGIASCSMVYYPKANNFTTETNGSIDTSFDGRSVFRNILYPVYYLLYGQFGTQLDNLDNSRNAGWSITTHILLAAHMLFVNILLLNLLIAMFSKRFNQVYDETHQIWHTQRYLLIREYFARSPFIPPISSMFTIYYLIRMFVFFIKARYNSSGDYETTVFKMIAKDKTLINKWRDFEGASTYDYAHDEVEALKVASTKSSDGLDEFQDNISKLSSTIDHMKIEFDENKSTS</sequence>
<protein>
    <recommendedName>
        <fullName evidence="6">Ion transport domain-containing protein</fullName>
    </recommendedName>
</protein>
<feature type="transmembrane region" description="Helical" evidence="5">
    <location>
        <begin position="270"/>
        <end position="294"/>
    </location>
</feature>
<organism evidence="7 8">
    <name type="scientific">Rotaria sordida</name>
    <dbReference type="NCBI Taxonomy" id="392033"/>
    <lineage>
        <taxon>Eukaryota</taxon>
        <taxon>Metazoa</taxon>
        <taxon>Spiralia</taxon>
        <taxon>Gnathifera</taxon>
        <taxon>Rotifera</taxon>
        <taxon>Eurotatoria</taxon>
        <taxon>Bdelloidea</taxon>
        <taxon>Philodinida</taxon>
        <taxon>Philodinidae</taxon>
        <taxon>Rotaria</taxon>
    </lineage>
</organism>
<dbReference type="PANTHER" id="PTHR13800">
    <property type="entry name" value="TRANSIENT RECEPTOR POTENTIAL CATION CHANNEL, SUBFAMILY M, MEMBER 6"/>
    <property type="match status" value="1"/>
</dbReference>
<keyword evidence="4 5" id="KW-0472">Membrane</keyword>
<accession>A0A815JT14</accession>
<dbReference type="AlphaFoldDB" id="A0A815JT14"/>
<dbReference type="Pfam" id="PF00520">
    <property type="entry name" value="Ion_trans"/>
    <property type="match status" value="1"/>
</dbReference>
<comment type="subcellular location">
    <subcellularLocation>
        <location evidence="1">Membrane</location>
        <topology evidence="1">Multi-pass membrane protein</topology>
    </subcellularLocation>
</comment>
<feature type="transmembrane region" description="Helical" evidence="5">
    <location>
        <begin position="203"/>
        <end position="221"/>
    </location>
</feature>
<proteinExistence type="predicted"/>
<evidence type="ECO:0000256" key="1">
    <source>
        <dbReference type="ARBA" id="ARBA00004141"/>
    </source>
</evidence>
<keyword evidence="2 5" id="KW-0812">Transmembrane</keyword>
<dbReference type="GO" id="GO:0099604">
    <property type="term" value="F:ligand-gated calcium channel activity"/>
    <property type="evidence" value="ECO:0007669"/>
    <property type="project" value="TreeGrafter"/>
</dbReference>
<dbReference type="EMBL" id="CAJNOU010003307">
    <property type="protein sequence ID" value="CAF1383518.1"/>
    <property type="molecule type" value="Genomic_DNA"/>
</dbReference>
<dbReference type="Proteomes" id="UP000663889">
    <property type="component" value="Unassembled WGS sequence"/>
</dbReference>
<reference evidence="7" key="1">
    <citation type="submission" date="2021-02" db="EMBL/GenBank/DDBJ databases">
        <authorList>
            <person name="Nowell W R."/>
        </authorList>
    </citation>
    <scope>NUCLEOTIDE SEQUENCE</scope>
</reference>
<evidence type="ECO:0000256" key="3">
    <source>
        <dbReference type="ARBA" id="ARBA00022989"/>
    </source>
</evidence>
<dbReference type="InterPro" id="IPR050927">
    <property type="entry name" value="TRPM"/>
</dbReference>
<feature type="domain" description="Ion transport" evidence="6">
    <location>
        <begin position="131"/>
        <end position="386"/>
    </location>
</feature>